<organism evidence="2 3">
    <name type="scientific">Legionella erythra</name>
    <dbReference type="NCBI Taxonomy" id="448"/>
    <lineage>
        <taxon>Bacteria</taxon>
        <taxon>Pseudomonadati</taxon>
        <taxon>Pseudomonadota</taxon>
        <taxon>Gammaproteobacteria</taxon>
        <taxon>Legionellales</taxon>
        <taxon>Legionellaceae</taxon>
        <taxon>Legionella</taxon>
    </lineage>
</organism>
<feature type="region of interest" description="Disordered" evidence="1">
    <location>
        <begin position="581"/>
        <end position="623"/>
    </location>
</feature>
<name>A0A0W0TSZ7_LEGER</name>
<comment type="caution">
    <text evidence="2">The sequence shown here is derived from an EMBL/GenBank/DDBJ whole genome shotgun (WGS) entry which is preliminary data.</text>
</comment>
<sequence length="623" mass="70488">TAPASAQDWNNEAIRLRQLGKIEQANAIEKQMIKTQSSATKPDQSSLPLQRINQISKKVGKQPVPAPESKDTPESLVSDLVAAARAKTVFAHKRLANSAELETIWLTIPVPTKKRQYSNLFIYSLSHYNSIRKALGSNLMDNIYKQLFTVKTLSITINTFGLERSLFYFLCEDEVTTDILHHQLKHTPDLLKSIPTSLWIAKAAHGPVRTSLLFRLTVGCPNILDLMAQANQGEALEKIPLMEWFEEYTIAEEARMTPWVALMLAPFKAKPHLQDVEELTQSFYNQIYYLSGSIPPSFSPEQLCRENFMVIREGTKCSITLLHALLFSREGCKLLKRWLDKNPESLAKIPLEYWLKETRLFNQTLTPLESLAFEGSPILDRLLQQYPDLAFNIKPEILYRRSHKGSMIHHLAANYNYNDFLIRLLTANPHLITQIPANAWYGSGFLNTTPLYWFSTTAAGRQFILFLLEGHPSLIDQIPLSTWLEHPGQSLEHHHLDKCVLFWLLKNKSYKILDLLADKLIDKISLKEWQTLITSVAGDMLNNLVSGSQEGGLFFTKLAKKLSNTMQKQGISPMPLAEPLIQNKKPPAETGSHAPQFFAPASSSKEEEASSKTMACKTSSRSF</sequence>
<evidence type="ECO:0000313" key="2">
    <source>
        <dbReference type="EMBL" id="KTC98833.1"/>
    </source>
</evidence>
<feature type="non-terminal residue" evidence="2">
    <location>
        <position position="1"/>
    </location>
</feature>
<evidence type="ECO:0000313" key="3">
    <source>
        <dbReference type="Proteomes" id="UP000054773"/>
    </source>
</evidence>
<protein>
    <submittedName>
        <fullName evidence="2">Uncharacterized protein</fullName>
    </submittedName>
</protein>
<accession>A0A0W0TSZ7</accession>
<evidence type="ECO:0000256" key="1">
    <source>
        <dbReference type="SAM" id="MobiDB-lite"/>
    </source>
</evidence>
<dbReference type="EMBL" id="LNYA01000014">
    <property type="protein sequence ID" value="KTC98833.1"/>
    <property type="molecule type" value="Genomic_DNA"/>
</dbReference>
<keyword evidence="3" id="KW-1185">Reference proteome</keyword>
<dbReference type="PATRIC" id="fig|448.7.peg.751"/>
<dbReference type="RefSeq" id="WP_162262940.1">
    <property type="nucleotide sequence ID" value="NZ_LNYA01000014.1"/>
</dbReference>
<gene>
    <name evidence="2" type="ORF">Lery_0718</name>
</gene>
<proteinExistence type="predicted"/>
<dbReference type="AlphaFoldDB" id="A0A0W0TSZ7"/>
<dbReference type="Proteomes" id="UP000054773">
    <property type="component" value="Unassembled WGS sequence"/>
</dbReference>
<reference evidence="2 3" key="1">
    <citation type="submission" date="2015-11" db="EMBL/GenBank/DDBJ databases">
        <title>Genomic analysis of 38 Legionella species identifies large and diverse effector repertoires.</title>
        <authorList>
            <person name="Burstein D."/>
            <person name="Amaro F."/>
            <person name="Zusman T."/>
            <person name="Lifshitz Z."/>
            <person name="Cohen O."/>
            <person name="Gilbert J.A."/>
            <person name="Pupko T."/>
            <person name="Shuman H.A."/>
            <person name="Segal G."/>
        </authorList>
    </citation>
    <scope>NUCLEOTIDE SEQUENCE [LARGE SCALE GENOMIC DNA]</scope>
    <source>
        <strain evidence="2 3">SE-32A-C8</strain>
    </source>
</reference>